<evidence type="ECO:0000256" key="3">
    <source>
        <dbReference type="ARBA" id="ARBA00022723"/>
    </source>
</evidence>
<dbReference type="CDD" id="cd01335">
    <property type="entry name" value="Radical_SAM"/>
    <property type="match status" value="1"/>
</dbReference>
<keyword evidence="2" id="KW-0949">S-adenosyl-L-methionine</keyword>
<dbReference type="PROSITE" id="PS51918">
    <property type="entry name" value="RADICAL_SAM"/>
    <property type="match status" value="1"/>
</dbReference>
<feature type="domain" description="Radical SAM core" evidence="7">
    <location>
        <begin position="1"/>
        <end position="226"/>
    </location>
</feature>
<comment type="caution">
    <text evidence="8">The sequence shown here is derived from an EMBL/GenBank/DDBJ whole genome shotgun (WGS) entry which is preliminary data.</text>
</comment>
<accession>A0AA87F9X6</accession>
<dbReference type="Proteomes" id="UP000004014">
    <property type="component" value="Unassembled WGS sequence"/>
</dbReference>
<dbReference type="SFLD" id="SFLDS00029">
    <property type="entry name" value="Radical_SAM"/>
    <property type="match status" value="1"/>
</dbReference>
<keyword evidence="5" id="KW-0411">Iron-sulfur</keyword>
<dbReference type="GO" id="GO:0016491">
    <property type="term" value="F:oxidoreductase activity"/>
    <property type="evidence" value="ECO:0007669"/>
    <property type="project" value="InterPro"/>
</dbReference>
<dbReference type="SFLD" id="SFLDG01386">
    <property type="entry name" value="main_SPASM_domain-containing"/>
    <property type="match status" value="1"/>
</dbReference>
<evidence type="ECO:0000256" key="4">
    <source>
        <dbReference type="ARBA" id="ARBA00023004"/>
    </source>
</evidence>
<dbReference type="Gene3D" id="3.20.20.70">
    <property type="entry name" value="Aldolase class I"/>
    <property type="match status" value="1"/>
</dbReference>
<name>A0AA87F9X6_STRSU</name>
<dbReference type="InterPro" id="IPR034485">
    <property type="entry name" value="Anaerobic_Cys-type_sulfatase-m"/>
</dbReference>
<dbReference type="GO" id="GO:0051536">
    <property type="term" value="F:iron-sulfur cluster binding"/>
    <property type="evidence" value="ECO:0007669"/>
    <property type="project" value="UniProtKB-KW"/>
</dbReference>
<evidence type="ECO:0000256" key="5">
    <source>
        <dbReference type="ARBA" id="ARBA00023014"/>
    </source>
</evidence>
<evidence type="ECO:0000256" key="6">
    <source>
        <dbReference type="ARBA" id="ARBA00023601"/>
    </source>
</evidence>
<dbReference type="Pfam" id="PF13186">
    <property type="entry name" value="SPASM"/>
    <property type="match status" value="1"/>
</dbReference>
<reference evidence="8 9" key="1">
    <citation type="submission" date="2011-03" db="EMBL/GenBank/DDBJ databases">
        <title>Deep-sequencing identification of multiple resistance mechanism for the high antibiotic-resistance strain Streptococcus suis R61.</title>
        <authorList>
            <person name="Hu P."/>
            <person name="Yang M."/>
            <person name="Jin M."/>
            <person name="Xiao J."/>
        </authorList>
    </citation>
    <scope>NUCLEOTIDE SEQUENCE [LARGE SCALE GENOMIC DNA]</scope>
    <source>
        <strain evidence="8 9">R61</strain>
    </source>
</reference>
<dbReference type="SFLD" id="SFLDG01067">
    <property type="entry name" value="SPASM/twitch_domain_containing"/>
    <property type="match status" value="1"/>
</dbReference>
<dbReference type="PANTHER" id="PTHR43273">
    <property type="entry name" value="ANAEROBIC SULFATASE-MATURATING ENZYME HOMOLOG ASLB-RELATED"/>
    <property type="match status" value="1"/>
</dbReference>
<dbReference type="InterPro" id="IPR058240">
    <property type="entry name" value="rSAM_sf"/>
</dbReference>
<comment type="cofactor">
    <cofactor evidence="1">
        <name>[4Fe-4S] cluster</name>
        <dbReference type="ChEBI" id="CHEBI:49883"/>
    </cofactor>
</comment>
<keyword evidence="4" id="KW-0408">Iron</keyword>
<sequence length="372" mass="43059">MRQSILIKPVSSVCNIKCKYCFYEDVSNQRETVSFGKMSFDVARDIIDNLFSQLQDGDEVTIAFQGGEPTLAGLTFYERFIEYVKSKQRNILVNYSIQTNGIIINQKWCKFFKENDFLVGLSIDGTPMNHELNRLDMRGRGTFQRVMQTKNLFDQNNISYNVLCVLTNILAKDPKKVYRFIKKEKIGYVQFIPCLDSFEPSQKNRNALTPMRFATFYDAIFNLWLKDLKNGEYISIKLFDDIFNLFVYQTETACGLSGSCHLQNVIEADGSVYPCDFYALDIYKLGNMRTDSFDELDCSSQARNFLNEPVIFPSICHTCPYLNYCRMGCKRMVDAMYIDSNGYFCGYQSLLNRYLPNIEEIKKCIAHIDKIG</sequence>
<keyword evidence="3" id="KW-0479">Metal-binding</keyword>
<dbReference type="SFLD" id="SFLDG01384">
    <property type="entry name" value="thioether_bond_formation_requi"/>
    <property type="match status" value="1"/>
</dbReference>
<dbReference type="GO" id="GO:0046872">
    <property type="term" value="F:metal ion binding"/>
    <property type="evidence" value="ECO:0007669"/>
    <property type="project" value="UniProtKB-KW"/>
</dbReference>
<dbReference type="EMBL" id="AEYY01000010">
    <property type="protein sequence ID" value="EHC03620.1"/>
    <property type="molecule type" value="Genomic_DNA"/>
</dbReference>
<dbReference type="PANTHER" id="PTHR43273:SF3">
    <property type="entry name" value="ANAEROBIC SULFATASE-MATURATING ENZYME HOMOLOG ASLB-RELATED"/>
    <property type="match status" value="1"/>
</dbReference>
<dbReference type="InterPro" id="IPR007197">
    <property type="entry name" value="rSAM"/>
</dbReference>
<dbReference type="InterPro" id="IPR013785">
    <property type="entry name" value="Aldolase_TIM"/>
</dbReference>
<evidence type="ECO:0000313" key="9">
    <source>
        <dbReference type="Proteomes" id="UP000004014"/>
    </source>
</evidence>
<dbReference type="Pfam" id="PF04055">
    <property type="entry name" value="Radical_SAM"/>
    <property type="match status" value="1"/>
</dbReference>
<dbReference type="SFLD" id="SFLDF00289">
    <property type="entry name" value="anaerobic_Cys-type_sulfatase-m"/>
    <property type="match status" value="1"/>
</dbReference>
<proteinExistence type="inferred from homology"/>
<dbReference type="NCBIfam" id="TIGR04085">
    <property type="entry name" value="rSAM_more_4Fe4S"/>
    <property type="match status" value="1"/>
</dbReference>
<comment type="similarity">
    <text evidence="6">Belongs to the radical SAM superfamily. Anaerobic sulfatase-maturating enzyme family.</text>
</comment>
<evidence type="ECO:0000259" key="7">
    <source>
        <dbReference type="PROSITE" id="PS51918"/>
    </source>
</evidence>
<dbReference type="InterPro" id="IPR023885">
    <property type="entry name" value="4Fe4S-binding_SPASM_dom"/>
</dbReference>
<organism evidence="8 9">
    <name type="scientific">Streptococcus suis R61</name>
    <dbReference type="NCBI Taxonomy" id="996306"/>
    <lineage>
        <taxon>Bacteria</taxon>
        <taxon>Bacillati</taxon>
        <taxon>Bacillota</taxon>
        <taxon>Bacilli</taxon>
        <taxon>Lactobacillales</taxon>
        <taxon>Streptococcaceae</taxon>
        <taxon>Streptococcus</taxon>
    </lineage>
</organism>
<evidence type="ECO:0000256" key="1">
    <source>
        <dbReference type="ARBA" id="ARBA00001966"/>
    </source>
</evidence>
<evidence type="ECO:0000313" key="8">
    <source>
        <dbReference type="EMBL" id="EHC03620.1"/>
    </source>
</evidence>
<evidence type="ECO:0000256" key="2">
    <source>
        <dbReference type="ARBA" id="ARBA00022691"/>
    </source>
</evidence>
<dbReference type="AlphaFoldDB" id="A0AA87F9X6"/>
<dbReference type="RefSeq" id="WP_002940159.1">
    <property type="nucleotide sequence ID" value="NZ_AEYY01000010.1"/>
</dbReference>
<dbReference type="SFLD" id="SFLDG01072">
    <property type="entry name" value="dehydrogenase_like"/>
    <property type="match status" value="1"/>
</dbReference>
<gene>
    <name evidence="8" type="ORF">SSUR61_0462</name>
</gene>
<dbReference type="SUPFAM" id="SSF102114">
    <property type="entry name" value="Radical SAM enzymes"/>
    <property type="match status" value="1"/>
</dbReference>
<protein>
    <recommendedName>
        <fullName evidence="7">Radical SAM core domain-containing protein</fullName>
    </recommendedName>
</protein>
<dbReference type="InterPro" id="IPR023867">
    <property type="entry name" value="Sulphatase_maturase_rSAM"/>
</dbReference>